<gene>
    <name evidence="2" type="ORF">RN92_03375</name>
</gene>
<proteinExistence type="predicted"/>
<keyword evidence="1" id="KW-0802">TPR repeat</keyword>
<organism evidence="2 3">
    <name type="scientific">Fusobacterium hwasookii ChDC F206</name>
    <dbReference type="NCBI Taxonomy" id="1307443"/>
    <lineage>
        <taxon>Bacteria</taxon>
        <taxon>Fusobacteriati</taxon>
        <taxon>Fusobacteriota</taxon>
        <taxon>Fusobacteriia</taxon>
        <taxon>Fusobacteriales</taxon>
        <taxon>Fusobacteriaceae</taxon>
        <taxon>Fusobacterium</taxon>
    </lineage>
</organism>
<dbReference type="Gene3D" id="1.25.40.10">
    <property type="entry name" value="Tetratricopeptide repeat domain"/>
    <property type="match status" value="4"/>
</dbReference>
<evidence type="ECO:0008006" key="4">
    <source>
        <dbReference type="Google" id="ProtNLM"/>
    </source>
</evidence>
<evidence type="ECO:0000256" key="1">
    <source>
        <dbReference type="PROSITE-ProRule" id="PRU00339"/>
    </source>
</evidence>
<dbReference type="PROSITE" id="PS50005">
    <property type="entry name" value="TPR"/>
    <property type="match status" value="1"/>
</dbReference>
<dbReference type="AlphaFoldDB" id="A0AAC8WIM1"/>
<accession>A0AAC8WIM1</accession>
<evidence type="ECO:0000313" key="2">
    <source>
        <dbReference type="EMBL" id="ALQ34991.1"/>
    </source>
</evidence>
<reference evidence="2 3" key="1">
    <citation type="submission" date="2015-11" db="EMBL/GenBank/DDBJ databases">
        <authorList>
            <person name="Kook J.-K."/>
            <person name="Park S.-N."/>
            <person name="Lim Y.K."/>
            <person name="Jo E."/>
        </authorList>
    </citation>
    <scope>NUCLEOTIDE SEQUENCE [LARGE SCALE GENOMIC DNA]</scope>
    <source>
        <strain evidence="2 3">ChDC F206</strain>
    </source>
</reference>
<dbReference type="SUPFAM" id="SSF48452">
    <property type="entry name" value="TPR-like"/>
    <property type="match status" value="3"/>
</dbReference>
<name>A0AAC8WIM1_9FUSO</name>
<dbReference type="Pfam" id="PF14559">
    <property type="entry name" value="TPR_19"/>
    <property type="match status" value="1"/>
</dbReference>
<feature type="repeat" description="TPR" evidence="1">
    <location>
        <begin position="431"/>
        <end position="464"/>
    </location>
</feature>
<dbReference type="EMBL" id="CP013336">
    <property type="protein sequence ID" value="ALQ34991.1"/>
    <property type="molecule type" value="Genomic_DNA"/>
</dbReference>
<sequence length="558" mass="65445">MKEKLLEKIERLNELLKYQEIIDLIEALPTEQLDTELIGELGRAYNNVENYQKGLEILKSIENEEGNTALWNWRVGYSYFFLKDFISAKKCLLKAYELNPHDNTICDLLIITYANLSKLENKNGNSEKAIEYALESRKYSYDEKGIMEADSFLAWLYNKYKEYTKAEEILRKQLARNKDDKWTLSELAYSLSGQGKYEEAIEKFEYVLSLEVEDEGNLEFIYSQLGWCYRHLWKFEKALEYLNKAKEEGRNDAWINVEMALCYENLEEHEKALEYALIAYELDKNDVHVLSELGVIYGCMEKYEEALPFLLRAEELGRDDEWINTEIAINLGRSGKTSEGIKRLHKSLVMVSEEDINQRIFINSEIAWLYGRLEEPQPEEALKYLNIAKELGREDAWLYSQIGYQLGYNPEKSEEALEYFEKAIELGREDAWIFEMKGIILLDLKRYEEALNYFKKAYAKNEDGWYLYSMGECLRKLERYEEAIEVLLESRQISLAEEDEVDGEDLELAHSYLGLGDKDNAQKYLDSARNSILEQGTLNDDIKEKIEEIEEGIRSLEN</sequence>
<dbReference type="SMART" id="SM00028">
    <property type="entry name" value="TPR"/>
    <property type="match status" value="11"/>
</dbReference>
<dbReference type="InterPro" id="IPR011990">
    <property type="entry name" value="TPR-like_helical_dom_sf"/>
</dbReference>
<evidence type="ECO:0000313" key="3">
    <source>
        <dbReference type="Proteomes" id="UP000068516"/>
    </source>
</evidence>
<dbReference type="Pfam" id="PF13181">
    <property type="entry name" value="TPR_8"/>
    <property type="match status" value="3"/>
</dbReference>
<dbReference type="Proteomes" id="UP000068516">
    <property type="component" value="Chromosome"/>
</dbReference>
<dbReference type="InterPro" id="IPR019734">
    <property type="entry name" value="TPR_rpt"/>
</dbReference>
<protein>
    <recommendedName>
        <fullName evidence="4">GlcNAc transferase</fullName>
    </recommendedName>
</protein>
<dbReference type="PANTHER" id="PTHR12558:SF13">
    <property type="entry name" value="CELL DIVISION CYCLE PROTEIN 27 HOMOLOG"/>
    <property type="match status" value="1"/>
</dbReference>
<dbReference type="PANTHER" id="PTHR12558">
    <property type="entry name" value="CELL DIVISION CYCLE 16,23,27"/>
    <property type="match status" value="1"/>
</dbReference>